<evidence type="ECO:0000256" key="7">
    <source>
        <dbReference type="ARBA" id="ARBA00023002"/>
    </source>
</evidence>
<dbReference type="OMA" id="CLDPENW"/>
<dbReference type="InterPro" id="IPR017927">
    <property type="entry name" value="FAD-bd_FR_type"/>
</dbReference>
<keyword evidence="6 10" id="KW-0274">FAD</keyword>
<evidence type="ECO:0000256" key="9">
    <source>
        <dbReference type="ARBA" id="ARBA00023128"/>
    </source>
</evidence>
<dbReference type="AlphaFoldDB" id="A0A0N0P6L4"/>
<dbReference type="PANTHER" id="PTHR19370:SF131">
    <property type="entry name" value="B5 REDUCTASE, PUTATIVE-RELATED"/>
    <property type="match status" value="1"/>
</dbReference>
<evidence type="ECO:0000256" key="6">
    <source>
        <dbReference type="ARBA" id="ARBA00022827"/>
    </source>
</evidence>
<dbReference type="InterPro" id="IPR039261">
    <property type="entry name" value="FNR_nucleotide-bd"/>
</dbReference>
<keyword evidence="9" id="KW-0496">Mitochondrion</keyword>
<evidence type="ECO:0000256" key="10">
    <source>
        <dbReference type="PIRSR" id="PIRSR601834-1"/>
    </source>
</evidence>
<accession>A0A0N0P6L4</accession>
<dbReference type="GO" id="GO:0005739">
    <property type="term" value="C:mitochondrion"/>
    <property type="evidence" value="ECO:0007669"/>
    <property type="project" value="UniProtKB-SubCell"/>
</dbReference>
<keyword evidence="8" id="KW-0520">NAD</keyword>
<feature type="binding site" evidence="10">
    <location>
        <position position="109"/>
    </location>
    <ligand>
        <name>FAD</name>
        <dbReference type="ChEBI" id="CHEBI:57692"/>
    </ligand>
</feature>
<feature type="binding site" evidence="10">
    <location>
        <position position="90"/>
    </location>
    <ligand>
        <name>FAD</name>
        <dbReference type="ChEBI" id="CHEBI:57692"/>
    </ligand>
</feature>
<dbReference type="Pfam" id="PF00970">
    <property type="entry name" value="FAD_binding_6"/>
    <property type="match status" value="1"/>
</dbReference>
<dbReference type="GO" id="GO:0090524">
    <property type="term" value="F:cytochrome-b5 reductase activity, acting on NADH"/>
    <property type="evidence" value="ECO:0007669"/>
    <property type="project" value="UniProtKB-EC"/>
</dbReference>
<dbReference type="Gene3D" id="2.40.30.10">
    <property type="entry name" value="Translation factors"/>
    <property type="match status" value="1"/>
</dbReference>
<dbReference type="Gene3D" id="3.40.50.80">
    <property type="entry name" value="Nucleotide-binding domain of ferredoxin-NADP reductase (FNR) module"/>
    <property type="match status" value="1"/>
</dbReference>
<feature type="domain" description="FAD-binding FR-type" evidence="11">
    <location>
        <begin position="37"/>
        <end position="141"/>
    </location>
</feature>
<feature type="binding site" evidence="10">
    <location>
        <position position="116"/>
    </location>
    <ligand>
        <name>FAD</name>
        <dbReference type="ChEBI" id="CHEBI:57692"/>
    </ligand>
</feature>
<feature type="binding site" evidence="10">
    <location>
        <position position="91"/>
    </location>
    <ligand>
        <name>FAD</name>
        <dbReference type="ChEBI" id="CHEBI:57692"/>
    </ligand>
</feature>
<dbReference type="SUPFAM" id="SSF52343">
    <property type="entry name" value="Ferredoxin reductase-like, C-terminal NADP-linked domain"/>
    <property type="match status" value="1"/>
</dbReference>
<dbReference type="InterPro" id="IPR001433">
    <property type="entry name" value="OxRdtase_FAD/NAD-bd"/>
</dbReference>
<evidence type="ECO:0000256" key="5">
    <source>
        <dbReference type="ARBA" id="ARBA00022630"/>
    </source>
</evidence>
<dbReference type="Proteomes" id="UP000038009">
    <property type="component" value="Unassembled WGS sequence"/>
</dbReference>
<evidence type="ECO:0000259" key="11">
    <source>
        <dbReference type="PROSITE" id="PS51384"/>
    </source>
</evidence>
<sequence length="291" mass="32506">MKFFLASAIGFAGASLYKSRSEVQAWGFLNKPAFSQEEFQSYKLINVEEVSHDTRHFRFALATEKTRLDLPIASCISLRFTDEKGQEVIRPYTPINLESDEGHFDLVVKCYPSSKMGSHLFSMKPGDSIEAKGPWHTFELRPSQYNQIGMIAGGTGLTPMLQISKNILSSQGNSTKISLLYSSKSINDVLLGDTLEKMAKKFPGMFATFYCLTTAPKRWTGYTGYIDKRMIQETMPGPEREGDSIILVCGPQPFMKAICGVKDFKSSPPKQGPLGGYLKEMGYAENCVYKF</sequence>
<dbReference type="InterPro" id="IPR008333">
    <property type="entry name" value="Cbr1-like_FAD-bd_dom"/>
</dbReference>
<evidence type="ECO:0000313" key="12">
    <source>
        <dbReference type="EMBL" id="KPI87776.1"/>
    </source>
</evidence>
<evidence type="ECO:0000256" key="3">
    <source>
        <dbReference type="ARBA" id="ARBA00006105"/>
    </source>
</evidence>
<dbReference type="PROSITE" id="PS51384">
    <property type="entry name" value="FAD_FR"/>
    <property type="match status" value="1"/>
</dbReference>
<comment type="subcellular location">
    <subcellularLocation>
        <location evidence="2">Mitochondrion</location>
    </subcellularLocation>
</comment>
<evidence type="ECO:0000256" key="8">
    <source>
        <dbReference type="ARBA" id="ARBA00023027"/>
    </source>
</evidence>
<proteinExistence type="inferred from homology"/>
<dbReference type="InterPro" id="IPR001834">
    <property type="entry name" value="CBR-like"/>
</dbReference>
<dbReference type="EC" id="1.6.2.2" evidence="4"/>
<comment type="cofactor">
    <cofactor evidence="1 10">
        <name>FAD</name>
        <dbReference type="ChEBI" id="CHEBI:57692"/>
    </cofactor>
</comment>
<name>A0A0N0P6L4_LEPSE</name>
<feature type="binding site" evidence="10">
    <location>
        <position position="92"/>
    </location>
    <ligand>
        <name>FAD</name>
        <dbReference type="ChEBI" id="CHEBI:57692"/>
    </ligand>
</feature>
<dbReference type="PRINTS" id="PR00406">
    <property type="entry name" value="CYTB5RDTASE"/>
</dbReference>
<comment type="similarity">
    <text evidence="3">Belongs to the flavoprotein pyridine nucleotide cytochrome reductase family.</text>
</comment>
<dbReference type="FunFam" id="3.40.50.80:FF:000009">
    <property type="entry name" value="NADH-cytochrome b5 reductase"/>
    <property type="match status" value="1"/>
</dbReference>
<feature type="binding site" evidence="10">
    <location>
        <position position="158"/>
    </location>
    <ligand>
        <name>FAD</name>
        <dbReference type="ChEBI" id="CHEBI:57692"/>
    </ligand>
</feature>
<dbReference type="PANTHER" id="PTHR19370">
    <property type="entry name" value="NADH-CYTOCHROME B5 REDUCTASE"/>
    <property type="match status" value="1"/>
</dbReference>
<feature type="binding site" evidence="10">
    <location>
        <position position="115"/>
    </location>
    <ligand>
        <name>FAD</name>
        <dbReference type="ChEBI" id="CHEBI:57692"/>
    </ligand>
</feature>
<dbReference type="FunFam" id="2.40.30.10:FF:000032">
    <property type="entry name" value="NADH-cytochrome b5 reductase"/>
    <property type="match status" value="1"/>
</dbReference>
<evidence type="ECO:0000256" key="1">
    <source>
        <dbReference type="ARBA" id="ARBA00001974"/>
    </source>
</evidence>
<feature type="binding site" evidence="10">
    <location>
        <position position="107"/>
    </location>
    <ligand>
        <name>FAD</name>
        <dbReference type="ChEBI" id="CHEBI:57692"/>
    </ligand>
</feature>
<comment type="caution">
    <text evidence="12">The sequence shown here is derived from an EMBL/GenBank/DDBJ whole genome shotgun (WGS) entry which is preliminary data.</text>
</comment>
<dbReference type="VEuPathDB" id="TriTrypDB:Lsey_0074_0080"/>
<dbReference type="Pfam" id="PF00175">
    <property type="entry name" value="NAD_binding_1"/>
    <property type="match status" value="1"/>
</dbReference>
<dbReference type="InterPro" id="IPR017938">
    <property type="entry name" value="Riboflavin_synthase-like_b-brl"/>
</dbReference>
<reference evidence="12 13" key="1">
    <citation type="journal article" date="2015" name="PLoS Pathog.">
        <title>Leptomonas seymouri: Adaptations to the Dixenous Life Cycle Analyzed by Genome Sequencing, Transcriptome Profiling and Co-infection with Leishmania donovani.</title>
        <authorList>
            <person name="Kraeva N."/>
            <person name="Butenko A."/>
            <person name="Hlavacova J."/>
            <person name="Kostygov A."/>
            <person name="Myskova J."/>
            <person name="Grybchuk D."/>
            <person name="Lestinova T."/>
            <person name="Votypka J."/>
            <person name="Volf P."/>
            <person name="Opperdoes F."/>
            <person name="Flegontov P."/>
            <person name="Lukes J."/>
            <person name="Yurchenko V."/>
        </authorList>
    </citation>
    <scope>NUCLEOTIDE SEQUENCE [LARGE SCALE GENOMIC DNA]</scope>
    <source>
        <strain evidence="12 13">ATCC 30220</strain>
    </source>
</reference>
<dbReference type="OrthoDB" id="432685at2759"/>
<keyword evidence="7" id="KW-0560">Oxidoreductase</keyword>
<evidence type="ECO:0000256" key="4">
    <source>
        <dbReference type="ARBA" id="ARBA00012011"/>
    </source>
</evidence>
<evidence type="ECO:0000256" key="2">
    <source>
        <dbReference type="ARBA" id="ARBA00004173"/>
    </source>
</evidence>
<evidence type="ECO:0000313" key="13">
    <source>
        <dbReference type="Proteomes" id="UP000038009"/>
    </source>
</evidence>
<gene>
    <name evidence="12" type="ORF">ABL78_3134</name>
</gene>
<keyword evidence="5 10" id="KW-0285">Flavoprotein</keyword>
<organism evidence="12 13">
    <name type="scientific">Leptomonas seymouri</name>
    <dbReference type="NCBI Taxonomy" id="5684"/>
    <lineage>
        <taxon>Eukaryota</taxon>
        <taxon>Discoba</taxon>
        <taxon>Euglenozoa</taxon>
        <taxon>Kinetoplastea</taxon>
        <taxon>Metakinetoplastina</taxon>
        <taxon>Trypanosomatida</taxon>
        <taxon>Trypanosomatidae</taxon>
        <taxon>Leishmaniinae</taxon>
        <taxon>Leptomonas</taxon>
    </lineage>
</organism>
<dbReference type="SUPFAM" id="SSF63380">
    <property type="entry name" value="Riboflavin synthase domain-like"/>
    <property type="match status" value="1"/>
</dbReference>
<dbReference type="EMBL" id="LJSK01000074">
    <property type="protein sequence ID" value="KPI87776.1"/>
    <property type="molecule type" value="Genomic_DNA"/>
</dbReference>
<keyword evidence="13" id="KW-1185">Reference proteome</keyword>
<dbReference type="CDD" id="cd06183">
    <property type="entry name" value="cyt_b5_reduct_like"/>
    <property type="match status" value="1"/>
</dbReference>
<protein>
    <recommendedName>
        <fullName evidence="4">cytochrome-b5 reductase</fullName>
        <ecNumber evidence="4">1.6.2.2</ecNumber>
    </recommendedName>
</protein>